<sequence length="174" mass="19141">MYPNVAHHSVDEDACSAYASTIQPSFKSLGHQVQPNETGQVLFYTRCFLDLVYPLYPIMCEDAIYDAVTTCIKDGFQNNMTSALVMLMVCLGKLYSSPSSADEAIGYLNMATQLLDWLPMATSLDYAQAHGLSALCFAKLSMLSTASGYLQRASGILHRFLLEQAILSPPRSIH</sequence>
<protein>
    <submittedName>
        <fullName evidence="1">Uncharacterized protein</fullName>
    </submittedName>
</protein>
<evidence type="ECO:0000313" key="1">
    <source>
        <dbReference type="EMBL" id="KAK1146789.1"/>
    </source>
</evidence>
<name>A0ACC3B8U2_9EURO</name>
<comment type="caution">
    <text evidence="1">The sequence shown here is derived from an EMBL/GenBank/DDBJ whole genome shotgun (WGS) entry which is preliminary data.</text>
</comment>
<dbReference type="Proteomes" id="UP001177260">
    <property type="component" value="Unassembled WGS sequence"/>
</dbReference>
<gene>
    <name evidence="1" type="ORF">N8T08_002550</name>
</gene>
<keyword evidence="2" id="KW-1185">Reference proteome</keyword>
<accession>A0ACC3B8U2</accession>
<dbReference type="EMBL" id="JAOPJF010000015">
    <property type="protein sequence ID" value="KAK1146789.1"/>
    <property type="molecule type" value="Genomic_DNA"/>
</dbReference>
<evidence type="ECO:0000313" key="2">
    <source>
        <dbReference type="Proteomes" id="UP001177260"/>
    </source>
</evidence>
<reference evidence="1 2" key="1">
    <citation type="journal article" date="2023" name="ACS Omega">
        <title>Identification of the Neoaspergillic Acid Biosynthesis Gene Cluster by Establishing an In Vitro CRISPR-Ribonucleoprotein Genetic System in Aspergillus melleus.</title>
        <authorList>
            <person name="Yuan B."/>
            <person name="Grau M.F."/>
            <person name="Murata R.M."/>
            <person name="Torok T."/>
            <person name="Venkateswaran K."/>
            <person name="Stajich J.E."/>
            <person name="Wang C.C.C."/>
        </authorList>
    </citation>
    <scope>NUCLEOTIDE SEQUENCE [LARGE SCALE GENOMIC DNA]</scope>
    <source>
        <strain evidence="1 2">IMV 1140</strain>
    </source>
</reference>
<proteinExistence type="predicted"/>
<organism evidence="1 2">
    <name type="scientific">Aspergillus melleus</name>
    <dbReference type="NCBI Taxonomy" id="138277"/>
    <lineage>
        <taxon>Eukaryota</taxon>
        <taxon>Fungi</taxon>
        <taxon>Dikarya</taxon>
        <taxon>Ascomycota</taxon>
        <taxon>Pezizomycotina</taxon>
        <taxon>Eurotiomycetes</taxon>
        <taxon>Eurotiomycetidae</taxon>
        <taxon>Eurotiales</taxon>
        <taxon>Aspergillaceae</taxon>
        <taxon>Aspergillus</taxon>
        <taxon>Aspergillus subgen. Circumdati</taxon>
    </lineage>
</organism>